<evidence type="ECO:0000259" key="15">
    <source>
        <dbReference type="PROSITE" id="PS50002"/>
    </source>
</evidence>
<dbReference type="InterPro" id="IPR051681">
    <property type="entry name" value="Ser/Thr_Kinases-Pseudokinases"/>
</dbReference>
<gene>
    <name evidence="17" type="ORF">BpHYR1_036778</name>
</gene>
<dbReference type="OrthoDB" id="339325at2759"/>
<dbReference type="EC" id="2.7.11.25" evidence="3"/>
<dbReference type="SMART" id="SM00220">
    <property type="entry name" value="S_TKc"/>
    <property type="match status" value="1"/>
</dbReference>
<feature type="region of interest" description="Disordered" evidence="13">
    <location>
        <begin position="757"/>
        <end position="802"/>
    </location>
</feature>
<feature type="binding site" evidence="11">
    <location>
        <position position="303"/>
    </location>
    <ligand>
        <name>ATP</name>
        <dbReference type="ChEBI" id="CHEBI:30616"/>
    </ligand>
</feature>
<organism evidence="17 18">
    <name type="scientific">Brachionus plicatilis</name>
    <name type="common">Marine rotifer</name>
    <name type="synonym">Brachionus muelleri</name>
    <dbReference type="NCBI Taxonomy" id="10195"/>
    <lineage>
        <taxon>Eukaryota</taxon>
        <taxon>Metazoa</taxon>
        <taxon>Spiralia</taxon>
        <taxon>Gnathifera</taxon>
        <taxon>Rotifera</taxon>
        <taxon>Eurotatoria</taxon>
        <taxon>Monogononta</taxon>
        <taxon>Pseudotrocha</taxon>
        <taxon>Ploima</taxon>
        <taxon>Brachionidae</taxon>
        <taxon>Brachionus</taxon>
    </lineage>
</organism>
<dbReference type="PANTHER" id="PTHR44329">
    <property type="entry name" value="SERINE/THREONINE-PROTEIN KINASE TNNI3K-RELATED"/>
    <property type="match status" value="1"/>
</dbReference>
<feature type="domain" description="Protein kinase" evidence="16">
    <location>
        <begin position="270"/>
        <end position="552"/>
    </location>
</feature>
<feature type="compositionally biased region" description="Polar residues" evidence="13">
    <location>
        <begin position="711"/>
        <end position="733"/>
    </location>
</feature>
<keyword evidence="17" id="KW-0808">Transferase</keyword>
<keyword evidence="7 11" id="KW-0067">ATP-binding</keyword>
<evidence type="ECO:0000256" key="7">
    <source>
        <dbReference type="ARBA" id="ARBA00022840"/>
    </source>
</evidence>
<dbReference type="Gene3D" id="2.30.30.40">
    <property type="entry name" value="SH3 Domains"/>
    <property type="match status" value="1"/>
</dbReference>
<feature type="coiled-coil region" evidence="12">
    <location>
        <begin position="571"/>
        <end position="619"/>
    </location>
</feature>
<dbReference type="Proteomes" id="UP000276133">
    <property type="component" value="Unassembled WGS sequence"/>
</dbReference>
<dbReference type="PRINTS" id="PR00109">
    <property type="entry name" value="TYRKINASE"/>
</dbReference>
<reference evidence="17 18" key="1">
    <citation type="journal article" date="2018" name="Sci. Rep.">
        <title>Genomic signatures of local adaptation to the degree of environmental predictability in rotifers.</title>
        <authorList>
            <person name="Franch-Gras L."/>
            <person name="Hahn C."/>
            <person name="Garcia-Roger E.M."/>
            <person name="Carmona M.J."/>
            <person name="Serra M."/>
            <person name="Gomez A."/>
        </authorList>
    </citation>
    <scope>NUCLEOTIDE SEQUENCE [LARGE SCALE GENOMIC DNA]</scope>
    <source>
        <strain evidence="17">HYR1</strain>
    </source>
</reference>
<dbReference type="PANTHER" id="PTHR44329:SF293">
    <property type="entry name" value="MITOGEN-ACTIVATED PROTEIN KINASE KINASE KINASE"/>
    <property type="match status" value="1"/>
</dbReference>
<dbReference type="AlphaFoldDB" id="A0A3M7PT45"/>
<dbReference type="GO" id="GO:0004706">
    <property type="term" value="F:JUN kinase kinase kinase activity"/>
    <property type="evidence" value="ECO:0007669"/>
    <property type="project" value="TreeGrafter"/>
</dbReference>
<comment type="catalytic activity">
    <reaction evidence="9">
        <text>L-seryl-[protein] + ATP = O-phospho-L-seryl-[protein] + ADP + H(+)</text>
        <dbReference type="Rhea" id="RHEA:17989"/>
        <dbReference type="Rhea" id="RHEA-COMP:9863"/>
        <dbReference type="Rhea" id="RHEA-COMP:11604"/>
        <dbReference type="ChEBI" id="CHEBI:15378"/>
        <dbReference type="ChEBI" id="CHEBI:29999"/>
        <dbReference type="ChEBI" id="CHEBI:30616"/>
        <dbReference type="ChEBI" id="CHEBI:83421"/>
        <dbReference type="ChEBI" id="CHEBI:456216"/>
        <dbReference type="EC" id="2.7.11.25"/>
    </reaction>
</comment>
<feature type="transmembrane region" description="Helical" evidence="14">
    <location>
        <begin position="21"/>
        <end position="44"/>
    </location>
</feature>
<evidence type="ECO:0000256" key="2">
    <source>
        <dbReference type="ARBA" id="ARBA00006529"/>
    </source>
</evidence>
<dbReference type="InterPro" id="IPR017441">
    <property type="entry name" value="Protein_kinase_ATP_BS"/>
</dbReference>
<evidence type="ECO:0000256" key="14">
    <source>
        <dbReference type="SAM" id="Phobius"/>
    </source>
</evidence>
<keyword evidence="12" id="KW-0175">Coiled coil</keyword>
<feature type="region of interest" description="Disordered" evidence="13">
    <location>
        <begin position="1072"/>
        <end position="1091"/>
    </location>
</feature>
<evidence type="ECO:0000259" key="16">
    <source>
        <dbReference type="PROSITE" id="PS50011"/>
    </source>
</evidence>
<evidence type="ECO:0000256" key="4">
    <source>
        <dbReference type="ARBA" id="ARBA00022443"/>
    </source>
</evidence>
<evidence type="ECO:0000256" key="3">
    <source>
        <dbReference type="ARBA" id="ARBA00012406"/>
    </source>
</evidence>
<dbReference type="InterPro" id="IPR000719">
    <property type="entry name" value="Prot_kinase_dom"/>
</dbReference>
<dbReference type="Gene3D" id="3.30.200.20">
    <property type="entry name" value="Phosphorylase Kinase, domain 1"/>
    <property type="match status" value="1"/>
</dbReference>
<keyword evidence="5" id="KW-0723">Serine/threonine-protein kinase</keyword>
<feature type="compositionally biased region" description="Polar residues" evidence="13">
    <location>
        <begin position="781"/>
        <end position="798"/>
    </location>
</feature>
<feature type="domain" description="SH3" evidence="15">
    <location>
        <begin position="186"/>
        <end position="252"/>
    </location>
</feature>
<protein>
    <recommendedName>
        <fullName evidence="3">mitogen-activated protein kinase kinase kinase</fullName>
        <ecNumber evidence="3">2.7.11.25</ecNumber>
    </recommendedName>
</protein>
<feature type="compositionally biased region" description="Low complexity" evidence="13">
    <location>
        <begin position="1072"/>
        <end position="1088"/>
    </location>
</feature>
<keyword evidence="6 11" id="KW-0547">Nucleotide-binding</keyword>
<dbReference type="PROSITE" id="PS00107">
    <property type="entry name" value="PROTEIN_KINASE_ATP"/>
    <property type="match status" value="1"/>
</dbReference>
<keyword evidence="4 10" id="KW-0728">SH3 domain</keyword>
<evidence type="ECO:0000313" key="18">
    <source>
        <dbReference type="Proteomes" id="UP000276133"/>
    </source>
</evidence>
<keyword evidence="14" id="KW-0472">Membrane</keyword>
<dbReference type="STRING" id="10195.A0A3M7PT45"/>
<proteinExistence type="inferred from homology"/>
<feature type="region of interest" description="Disordered" evidence="13">
    <location>
        <begin position="706"/>
        <end position="740"/>
    </location>
</feature>
<evidence type="ECO:0000256" key="9">
    <source>
        <dbReference type="ARBA" id="ARBA00048329"/>
    </source>
</evidence>
<keyword evidence="18" id="KW-1185">Reference proteome</keyword>
<dbReference type="Pfam" id="PF00018">
    <property type="entry name" value="SH3_1"/>
    <property type="match status" value="1"/>
</dbReference>
<evidence type="ECO:0000256" key="8">
    <source>
        <dbReference type="ARBA" id="ARBA00047559"/>
    </source>
</evidence>
<dbReference type="SUPFAM" id="SSF56112">
    <property type="entry name" value="Protein kinase-like (PK-like)"/>
    <property type="match status" value="1"/>
</dbReference>
<name>A0A3M7PT45_BRAPC</name>
<evidence type="ECO:0000256" key="6">
    <source>
        <dbReference type="ARBA" id="ARBA00022741"/>
    </source>
</evidence>
<dbReference type="InterPro" id="IPR001245">
    <property type="entry name" value="Ser-Thr/Tyr_kinase_cat_dom"/>
</dbReference>
<dbReference type="PROSITE" id="PS00108">
    <property type="entry name" value="PROTEIN_KINASE_ST"/>
    <property type="match status" value="1"/>
</dbReference>
<comment type="similarity">
    <text evidence="2">Belongs to the protein kinase superfamily. STE Ser/Thr protein kinase family. MAP kinase kinase kinase subfamily.</text>
</comment>
<keyword evidence="17" id="KW-0418">Kinase</keyword>
<evidence type="ECO:0000313" key="17">
    <source>
        <dbReference type="EMBL" id="RNA01838.1"/>
    </source>
</evidence>
<dbReference type="SMART" id="SM00326">
    <property type="entry name" value="SH3"/>
    <property type="match status" value="1"/>
</dbReference>
<dbReference type="GO" id="GO:0005524">
    <property type="term" value="F:ATP binding"/>
    <property type="evidence" value="ECO:0007669"/>
    <property type="project" value="UniProtKB-UniRule"/>
</dbReference>
<dbReference type="InterPro" id="IPR036028">
    <property type="entry name" value="SH3-like_dom_sf"/>
</dbReference>
<comment type="cofactor">
    <cofactor evidence="1">
        <name>Mg(2+)</name>
        <dbReference type="ChEBI" id="CHEBI:18420"/>
    </cofactor>
</comment>
<accession>A0A3M7PT45</accession>
<dbReference type="InterPro" id="IPR001452">
    <property type="entry name" value="SH3_domain"/>
</dbReference>
<keyword evidence="14" id="KW-1133">Transmembrane helix</keyword>
<comment type="catalytic activity">
    <reaction evidence="8">
        <text>L-threonyl-[protein] + ATP = O-phospho-L-threonyl-[protein] + ADP + H(+)</text>
        <dbReference type="Rhea" id="RHEA:46608"/>
        <dbReference type="Rhea" id="RHEA-COMP:11060"/>
        <dbReference type="Rhea" id="RHEA-COMP:11605"/>
        <dbReference type="ChEBI" id="CHEBI:15378"/>
        <dbReference type="ChEBI" id="CHEBI:30013"/>
        <dbReference type="ChEBI" id="CHEBI:30616"/>
        <dbReference type="ChEBI" id="CHEBI:61977"/>
        <dbReference type="ChEBI" id="CHEBI:456216"/>
        <dbReference type="EC" id="2.7.11.25"/>
    </reaction>
</comment>
<evidence type="ECO:0000256" key="11">
    <source>
        <dbReference type="PROSITE-ProRule" id="PRU10141"/>
    </source>
</evidence>
<evidence type="ECO:0000256" key="10">
    <source>
        <dbReference type="PROSITE-ProRule" id="PRU00192"/>
    </source>
</evidence>
<sequence length="1112" mass="124451">MCSGAARLGLRSGLISKIFFLPIWLPKSVIGCLVMVFSNFLMVARQPEDLFSLQIQDLYPIIFDSYLNRYFSIKNKNNKKKEEEEKNKSKTQIQTRFLNSAATGLSPAFIPRCHARPEMENLTSSNCTAQNRSSKLSKLSKLLEPNLSLNDTRHSRLERQVSTNSDSCLPNVSSGYSSNELESFTGDEQLYRVLYDYKPNHYDELTLTKNSLVKLVSKDVKISGDEGWWTGVNLGEAKRGIFPSNYVTPYEPDDETDRSQLPPQVDYSQLEIQECIGAGGFGKVFKGFWLQNGRRKELVAIKKARVEVDTDELLNTIKQSVLNEAKLFWALRHPNIIELKGMCLNEPHFCLIMECAKGGSLGRLLSVRKIGFPPNILIRWALQVSHGMHYLHEQALPNKVPIVHRDLKSSNILLSEDALSGHHKLKDIVLKLTDFGLARQLEKTTNEMSQAGTYSHMPPEVIKSSKYSKASDVWSFGVLLWELLTGEVPYKGIDPLAIAYGVAVNKLTLPVPTSCPKIFAELIHGCWRTDPHTRLSFGQIIAWLTDISNSAFAATSNELFWTMQQDWKCEIQQMFDEIKERESELRNREQELEKISMRQQAYENVLRQRERELEQREKELAVRELTMALQKLNPVPPEPKKRRKTKLLSNFLRSSSSSSSNSHAISSNPQLTKSFDISSPSDFHHCLSVQPELLVNNSSAHFVTAGADARPSSSSTPTDHFSQPLGTTASSSGHFVLSPISPNASPNLRLKIMLPNGHQSDLSDRNALSPKRSRQRALVSGANSSTIDITSQKANSHASRAKQCAVDTARSASNDLESSGKKISKILYEIGSMLSFVGLGKDYKHQNRPSEQKKCAKVNPEVESGASQSHSLTRFHKTCPYRFKSLSNHGSANNAAPNVLVVQSAHTSNLSSSSSNLLSPKSAMLSSVKLNNQEILKKYSKSIDCPKYLPSDESRTVTRQKSVNCSPLIPRRSDYEPVARVTIQRQQRVEQSPPKLMNFLSVEVPDGGRLPRPLTLDLRKSFVNEPLSTTSTNEDEYLDFEAKDRPQANRMSVSKCLPLRDSLSLSVSSVLSSSQPSSVSPVASPRLSNRQSHLLKQMASHRTVDETNLHQK</sequence>
<evidence type="ECO:0000256" key="5">
    <source>
        <dbReference type="ARBA" id="ARBA00022527"/>
    </source>
</evidence>
<dbReference type="PROSITE" id="PS50002">
    <property type="entry name" value="SH3"/>
    <property type="match status" value="1"/>
</dbReference>
<dbReference type="Gene3D" id="1.10.510.10">
    <property type="entry name" value="Transferase(Phosphotransferase) domain 1"/>
    <property type="match status" value="1"/>
</dbReference>
<evidence type="ECO:0000256" key="13">
    <source>
        <dbReference type="SAM" id="MobiDB-lite"/>
    </source>
</evidence>
<dbReference type="EMBL" id="REGN01009149">
    <property type="protein sequence ID" value="RNA01838.1"/>
    <property type="molecule type" value="Genomic_DNA"/>
</dbReference>
<comment type="caution">
    <text evidence="17">The sequence shown here is derived from an EMBL/GenBank/DDBJ whole genome shotgun (WGS) entry which is preliminary data.</text>
</comment>
<dbReference type="InterPro" id="IPR011009">
    <property type="entry name" value="Kinase-like_dom_sf"/>
</dbReference>
<dbReference type="PRINTS" id="PR00452">
    <property type="entry name" value="SH3DOMAIN"/>
</dbReference>
<evidence type="ECO:0000256" key="12">
    <source>
        <dbReference type="SAM" id="Coils"/>
    </source>
</evidence>
<dbReference type="Pfam" id="PF07714">
    <property type="entry name" value="PK_Tyr_Ser-Thr"/>
    <property type="match status" value="1"/>
</dbReference>
<dbReference type="PROSITE" id="PS50011">
    <property type="entry name" value="PROTEIN_KINASE_DOM"/>
    <property type="match status" value="1"/>
</dbReference>
<evidence type="ECO:0000256" key="1">
    <source>
        <dbReference type="ARBA" id="ARBA00001946"/>
    </source>
</evidence>
<dbReference type="SUPFAM" id="SSF50044">
    <property type="entry name" value="SH3-domain"/>
    <property type="match status" value="1"/>
</dbReference>
<keyword evidence="14" id="KW-0812">Transmembrane</keyword>
<dbReference type="InterPro" id="IPR008271">
    <property type="entry name" value="Ser/Thr_kinase_AS"/>
</dbReference>